<evidence type="ECO:0000313" key="3">
    <source>
        <dbReference type="Proteomes" id="UP000789759"/>
    </source>
</evidence>
<comment type="caution">
    <text evidence="2">The sequence shown here is derived from an EMBL/GenBank/DDBJ whole genome shotgun (WGS) entry which is preliminary data.</text>
</comment>
<feature type="region of interest" description="Disordered" evidence="1">
    <location>
        <begin position="1"/>
        <end position="26"/>
    </location>
</feature>
<gene>
    <name evidence="2" type="ORF">CPELLU_LOCUS21599</name>
</gene>
<feature type="non-terminal residue" evidence="2">
    <location>
        <position position="1"/>
    </location>
</feature>
<protein>
    <submittedName>
        <fullName evidence="2">19693_t:CDS:1</fullName>
    </submittedName>
</protein>
<accession>A0A9N9PJ14</accession>
<dbReference type="EMBL" id="CAJVQA010082220">
    <property type="protein sequence ID" value="CAG8837707.1"/>
    <property type="molecule type" value="Genomic_DNA"/>
</dbReference>
<evidence type="ECO:0000256" key="1">
    <source>
        <dbReference type="SAM" id="MobiDB-lite"/>
    </source>
</evidence>
<proteinExistence type="predicted"/>
<sequence>IQDKPLSEDEFLKKQKSKQKSKQEVSQELRLTELAIRNSLSYKEKTQKRGAT</sequence>
<keyword evidence="3" id="KW-1185">Reference proteome</keyword>
<feature type="non-terminal residue" evidence="2">
    <location>
        <position position="52"/>
    </location>
</feature>
<dbReference type="AlphaFoldDB" id="A0A9N9PJ14"/>
<evidence type="ECO:0000313" key="2">
    <source>
        <dbReference type="EMBL" id="CAG8837707.1"/>
    </source>
</evidence>
<feature type="compositionally biased region" description="Basic and acidic residues" evidence="1">
    <location>
        <begin position="1"/>
        <end position="13"/>
    </location>
</feature>
<dbReference type="Proteomes" id="UP000789759">
    <property type="component" value="Unassembled WGS sequence"/>
</dbReference>
<reference evidence="2" key="1">
    <citation type="submission" date="2021-06" db="EMBL/GenBank/DDBJ databases">
        <authorList>
            <person name="Kallberg Y."/>
            <person name="Tangrot J."/>
            <person name="Rosling A."/>
        </authorList>
    </citation>
    <scope>NUCLEOTIDE SEQUENCE</scope>
    <source>
        <strain evidence="2">FL966</strain>
    </source>
</reference>
<name>A0A9N9PJ14_9GLOM</name>
<organism evidence="2 3">
    <name type="scientific">Cetraspora pellucida</name>
    <dbReference type="NCBI Taxonomy" id="1433469"/>
    <lineage>
        <taxon>Eukaryota</taxon>
        <taxon>Fungi</taxon>
        <taxon>Fungi incertae sedis</taxon>
        <taxon>Mucoromycota</taxon>
        <taxon>Glomeromycotina</taxon>
        <taxon>Glomeromycetes</taxon>
        <taxon>Diversisporales</taxon>
        <taxon>Gigasporaceae</taxon>
        <taxon>Cetraspora</taxon>
    </lineage>
</organism>